<dbReference type="EMBL" id="BARS01010738">
    <property type="protein sequence ID" value="GAF96830.1"/>
    <property type="molecule type" value="Genomic_DNA"/>
</dbReference>
<dbReference type="AlphaFoldDB" id="X0V852"/>
<reference evidence="1" key="1">
    <citation type="journal article" date="2014" name="Front. Microbiol.">
        <title>High frequency of phylogenetically diverse reductive dehalogenase-homologous genes in deep subseafloor sedimentary metagenomes.</title>
        <authorList>
            <person name="Kawai M."/>
            <person name="Futagami T."/>
            <person name="Toyoda A."/>
            <person name="Takaki Y."/>
            <person name="Nishi S."/>
            <person name="Hori S."/>
            <person name="Arai W."/>
            <person name="Tsubouchi T."/>
            <person name="Morono Y."/>
            <person name="Uchiyama I."/>
            <person name="Ito T."/>
            <person name="Fujiyama A."/>
            <person name="Inagaki F."/>
            <person name="Takami H."/>
        </authorList>
    </citation>
    <scope>NUCLEOTIDE SEQUENCE</scope>
    <source>
        <strain evidence="1">Expedition CK06-06</strain>
    </source>
</reference>
<feature type="non-terminal residue" evidence="1">
    <location>
        <position position="1"/>
    </location>
</feature>
<name>X0V852_9ZZZZ</name>
<gene>
    <name evidence="1" type="ORF">S01H1_19793</name>
</gene>
<accession>X0V852</accession>
<comment type="caution">
    <text evidence="1">The sequence shown here is derived from an EMBL/GenBank/DDBJ whole genome shotgun (WGS) entry which is preliminary data.</text>
</comment>
<sequence length="65" mass="7389">LQYSSTPLGIVSRQSQLTLTPPRGRGFPELNKDRDDFIERLFIILPETDTSSYAWALMPSHAIKL</sequence>
<protein>
    <submittedName>
        <fullName evidence="1">Uncharacterized protein</fullName>
    </submittedName>
</protein>
<evidence type="ECO:0000313" key="1">
    <source>
        <dbReference type="EMBL" id="GAF96830.1"/>
    </source>
</evidence>
<proteinExistence type="predicted"/>
<organism evidence="1">
    <name type="scientific">marine sediment metagenome</name>
    <dbReference type="NCBI Taxonomy" id="412755"/>
    <lineage>
        <taxon>unclassified sequences</taxon>
        <taxon>metagenomes</taxon>
        <taxon>ecological metagenomes</taxon>
    </lineage>
</organism>